<keyword evidence="3" id="KW-1185">Reference proteome</keyword>
<comment type="caution">
    <text evidence="2">The sequence shown here is derived from an EMBL/GenBank/DDBJ whole genome shotgun (WGS) entry which is preliminary data.</text>
</comment>
<feature type="compositionally biased region" description="Basic and acidic residues" evidence="1">
    <location>
        <begin position="179"/>
        <end position="188"/>
    </location>
</feature>
<dbReference type="Proteomes" id="UP001459277">
    <property type="component" value="Unassembled WGS sequence"/>
</dbReference>
<sequence length="228" mass="25190">MSTKRAAILTNTALSKNSSGVYRESSRSTYLNKPAGQNGNFRGNYDQNVGQVQQNLTGIHANNLTSLEQNSSGFYRESSRNGFQNHSVQQNGNFGGNYGYNNGEFLQNHHGSLNGNYRQNCGQTKQAPGDHNLGNVGMFQHSRSSGQYQQNQHVVQYPPNLNTFQSMTEGSQLSNNPKQEGKFSETPESHQYLGTLEELDGFCNEGKVKEAVEVLGLLVKQCHPVDLP</sequence>
<feature type="region of interest" description="Disordered" evidence="1">
    <location>
        <begin position="167"/>
        <end position="188"/>
    </location>
</feature>
<proteinExistence type="predicted"/>
<accession>A0AAW2E1T2</accession>
<protein>
    <submittedName>
        <fullName evidence="2">Uncharacterized protein</fullName>
    </submittedName>
</protein>
<evidence type="ECO:0000256" key="1">
    <source>
        <dbReference type="SAM" id="MobiDB-lite"/>
    </source>
</evidence>
<name>A0AAW2E1T2_9ROSI</name>
<reference evidence="2 3" key="1">
    <citation type="submission" date="2024-01" db="EMBL/GenBank/DDBJ databases">
        <title>A telomere-to-telomere, gap-free genome of sweet tea (Lithocarpus litseifolius).</title>
        <authorList>
            <person name="Zhou J."/>
        </authorList>
    </citation>
    <scope>NUCLEOTIDE SEQUENCE [LARGE SCALE GENOMIC DNA]</scope>
    <source>
        <strain evidence="2">Zhou-2022a</strain>
        <tissue evidence="2">Leaf</tissue>
    </source>
</reference>
<evidence type="ECO:0000313" key="2">
    <source>
        <dbReference type="EMBL" id="KAL0016354.1"/>
    </source>
</evidence>
<dbReference type="AlphaFoldDB" id="A0AAW2E1T2"/>
<dbReference type="EMBL" id="JAZDWU010000001">
    <property type="protein sequence ID" value="KAL0016354.1"/>
    <property type="molecule type" value="Genomic_DNA"/>
</dbReference>
<organism evidence="2 3">
    <name type="scientific">Lithocarpus litseifolius</name>
    <dbReference type="NCBI Taxonomy" id="425828"/>
    <lineage>
        <taxon>Eukaryota</taxon>
        <taxon>Viridiplantae</taxon>
        <taxon>Streptophyta</taxon>
        <taxon>Embryophyta</taxon>
        <taxon>Tracheophyta</taxon>
        <taxon>Spermatophyta</taxon>
        <taxon>Magnoliopsida</taxon>
        <taxon>eudicotyledons</taxon>
        <taxon>Gunneridae</taxon>
        <taxon>Pentapetalae</taxon>
        <taxon>rosids</taxon>
        <taxon>fabids</taxon>
        <taxon>Fagales</taxon>
        <taxon>Fagaceae</taxon>
        <taxon>Lithocarpus</taxon>
    </lineage>
</organism>
<feature type="compositionally biased region" description="Polar residues" evidence="1">
    <location>
        <begin position="167"/>
        <end position="178"/>
    </location>
</feature>
<evidence type="ECO:0000313" key="3">
    <source>
        <dbReference type="Proteomes" id="UP001459277"/>
    </source>
</evidence>
<feature type="region of interest" description="Disordered" evidence="1">
    <location>
        <begin position="75"/>
        <end position="95"/>
    </location>
</feature>
<feature type="compositionally biased region" description="Polar residues" evidence="1">
    <location>
        <begin position="80"/>
        <end position="90"/>
    </location>
</feature>
<gene>
    <name evidence="2" type="ORF">SO802_003423</name>
</gene>